<evidence type="ECO:0000313" key="8">
    <source>
        <dbReference type="EMBL" id="MFL0252094.1"/>
    </source>
</evidence>
<comment type="similarity">
    <text evidence="1 7">Belongs to the Lgt family.</text>
</comment>
<evidence type="ECO:0000313" key="9">
    <source>
        <dbReference type="Proteomes" id="UP001623592"/>
    </source>
</evidence>
<dbReference type="PANTHER" id="PTHR30589:SF0">
    <property type="entry name" value="PHOSPHATIDYLGLYCEROL--PROLIPOPROTEIN DIACYLGLYCERYL TRANSFERASE"/>
    <property type="match status" value="1"/>
</dbReference>
<dbReference type="EC" id="2.5.1.145" evidence="7"/>
<keyword evidence="2 7" id="KW-1003">Cell membrane</keyword>
<accession>A0ABW8THV9</accession>
<dbReference type="EMBL" id="JBJIAA010000014">
    <property type="protein sequence ID" value="MFL0252094.1"/>
    <property type="molecule type" value="Genomic_DNA"/>
</dbReference>
<organism evidence="8 9">
    <name type="scientific">Clostridium neuense</name>
    <dbReference type="NCBI Taxonomy" id="1728934"/>
    <lineage>
        <taxon>Bacteria</taxon>
        <taxon>Bacillati</taxon>
        <taxon>Bacillota</taxon>
        <taxon>Clostridia</taxon>
        <taxon>Eubacteriales</taxon>
        <taxon>Clostridiaceae</taxon>
        <taxon>Clostridium</taxon>
    </lineage>
</organism>
<dbReference type="PROSITE" id="PS01311">
    <property type="entry name" value="LGT"/>
    <property type="match status" value="1"/>
</dbReference>
<evidence type="ECO:0000256" key="7">
    <source>
        <dbReference type="HAMAP-Rule" id="MF_01147"/>
    </source>
</evidence>
<name>A0ABW8THV9_9CLOT</name>
<evidence type="ECO:0000256" key="4">
    <source>
        <dbReference type="ARBA" id="ARBA00022692"/>
    </source>
</evidence>
<feature type="transmembrane region" description="Helical" evidence="7">
    <location>
        <begin position="12"/>
        <end position="33"/>
    </location>
</feature>
<dbReference type="Pfam" id="PF01790">
    <property type="entry name" value="LGT"/>
    <property type="match status" value="1"/>
</dbReference>
<feature type="transmembrane region" description="Helical" evidence="7">
    <location>
        <begin position="87"/>
        <end position="104"/>
    </location>
</feature>
<dbReference type="GO" id="GO:0008961">
    <property type="term" value="F:phosphatidylglycerol-prolipoprotein diacylglyceryl transferase activity"/>
    <property type="evidence" value="ECO:0007669"/>
    <property type="project" value="UniProtKB-EC"/>
</dbReference>
<protein>
    <recommendedName>
        <fullName evidence="7">Phosphatidylglycerol--prolipoprotein diacylglyceryl transferase</fullName>
        <ecNumber evidence="7">2.5.1.145</ecNumber>
    </recommendedName>
</protein>
<evidence type="ECO:0000256" key="5">
    <source>
        <dbReference type="ARBA" id="ARBA00022989"/>
    </source>
</evidence>
<dbReference type="NCBIfam" id="TIGR00544">
    <property type="entry name" value="lgt"/>
    <property type="match status" value="1"/>
</dbReference>
<feature type="binding site" evidence="7">
    <location>
        <position position="130"/>
    </location>
    <ligand>
        <name>a 1,2-diacyl-sn-glycero-3-phospho-(1'-sn-glycerol)</name>
        <dbReference type="ChEBI" id="CHEBI:64716"/>
    </ligand>
</feature>
<evidence type="ECO:0000256" key="1">
    <source>
        <dbReference type="ARBA" id="ARBA00007150"/>
    </source>
</evidence>
<comment type="caution">
    <text evidence="8">The sequence shown here is derived from an EMBL/GenBank/DDBJ whole genome shotgun (WGS) entry which is preliminary data.</text>
</comment>
<dbReference type="InterPro" id="IPR001640">
    <property type="entry name" value="Lgt"/>
</dbReference>
<keyword evidence="4 7" id="KW-0812">Transmembrane</keyword>
<gene>
    <name evidence="7 8" type="primary">lgt</name>
    <name evidence="8" type="ORF">ACJDT4_16865</name>
</gene>
<comment type="subcellular location">
    <subcellularLocation>
        <location evidence="7">Cell membrane</location>
        <topology evidence="7">Multi-pass membrane protein</topology>
    </subcellularLocation>
</comment>
<dbReference type="HAMAP" id="MF_01147">
    <property type="entry name" value="Lgt"/>
    <property type="match status" value="1"/>
</dbReference>
<keyword evidence="3 7" id="KW-0808">Transferase</keyword>
<evidence type="ECO:0000256" key="2">
    <source>
        <dbReference type="ARBA" id="ARBA00022475"/>
    </source>
</evidence>
<feature type="transmembrane region" description="Helical" evidence="7">
    <location>
        <begin position="196"/>
        <end position="213"/>
    </location>
</feature>
<evidence type="ECO:0000256" key="6">
    <source>
        <dbReference type="ARBA" id="ARBA00023136"/>
    </source>
</evidence>
<proteinExistence type="inferred from homology"/>
<feature type="transmembrane region" description="Helical" evidence="7">
    <location>
        <begin position="228"/>
        <end position="248"/>
    </location>
</feature>
<dbReference type="PANTHER" id="PTHR30589">
    <property type="entry name" value="PROLIPOPROTEIN DIACYLGLYCERYL TRANSFERASE"/>
    <property type="match status" value="1"/>
</dbReference>
<comment type="function">
    <text evidence="7">Catalyzes the transfer of the diacylglyceryl group from phosphatidylglycerol to the sulfhydryl group of the N-terminal cysteine of a prolipoprotein, the first step in the formation of mature lipoproteins.</text>
</comment>
<evidence type="ECO:0000256" key="3">
    <source>
        <dbReference type="ARBA" id="ARBA00022679"/>
    </source>
</evidence>
<comment type="catalytic activity">
    <reaction evidence="7">
        <text>L-cysteinyl-[prolipoprotein] + a 1,2-diacyl-sn-glycero-3-phospho-(1'-sn-glycerol) = an S-1,2-diacyl-sn-glyceryl-L-cysteinyl-[prolipoprotein] + sn-glycerol 1-phosphate + H(+)</text>
        <dbReference type="Rhea" id="RHEA:56712"/>
        <dbReference type="Rhea" id="RHEA-COMP:14679"/>
        <dbReference type="Rhea" id="RHEA-COMP:14680"/>
        <dbReference type="ChEBI" id="CHEBI:15378"/>
        <dbReference type="ChEBI" id="CHEBI:29950"/>
        <dbReference type="ChEBI" id="CHEBI:57685"/>
        <dbReference type="ChEBI" id="CHEBI:64716"/>
        <dbReference type="ChEBI" id="CHEBI:140658"/>
        <dbReference type="EC" id="2.5.1.145"/>
    </reaction>
</comment>
<dbReference type="Proteomes" id="UP001623592">
    <property type="component" value="Unassembled WGS sequence"/>
</dbReference>
<keyword evidence="5 7" id="KW-1133">Transmembrane helix</keyword>
<feature type="transmembrane region" description="Helical" evidence="7">
    <location>
        <begin position="170"/>
        <end position="189"/>
    </location>
</feature>
<feature type="transmembrane region" description="Helical" evidence="7">
    <location>
        <begin position="45"/>
        <end position="67"/>
    </location>
</feature>
<comment type="pathway">
    <text evidence="7">Protein modification; lipoprotein biosynthesis (diacylglyceryl transfer).</text>
</comment>
<dbReference type="RefSeq" id="WP_406788745.1">
    <property type="nucleotide sequence ID" value="NZ_JBJIAA010000014.1"/>
</dbReference>
<reference evidence="8 9" key="1">
    <citation type="submission" date="2024-11" db="EMBL/GenBank/DDBJ databases">
        <authorList>
            <person name="Heng Y.C."/>
            <person name="Lim A.C.H."/>
            <person name="Lee J.K.Y."/>
            <person name="Kittelmann S."/>
        </authorList>
    </citation>
    <scope>NUCLEOTIDE SEQUENCE [LARGE SCALE GENOMIC DNA]</scope>
    <source>
        <strain evidence="8 9">WILCCON 0114</strain>
    </source>
</reference>
<keyword evidence="9" id="KW-1185">Reference proteome</keyword>
<feature type="transmembrane region" description="Helical" evidence="7">
    <location>
        <begin position="111"/>
        <end position="129"/>
    </location>
</feature>
<sequence length="255" mass="28733">MNSVAFSVFGFAIKWYGILISTGVLIGFIAAYFNCKWRDIDYDTIIDIALVSLIVGIIGARLYYVIFQFNTYNGNILEMINIRNGGLAIHGGLIFGMGTAFIMCRRKKVNFLKLMDVIVPSIIIAQAMGRWGNFFNQEAHGGPVSAKFIQHFPKFIQKGMFIDGTYYHPTFLYESTWNLITFIILLVVLRKSKKNGLVFFLYVGLYSLGRFFIEGLRTDSLMLGPIRVAQLVSGLGVLACIGFIIYSYRAKSSEK</sequence>
<keyword evidence="6 7" id="KW-0472">Membrane</keyword>